<dbReference type="Gene3D" id="2.60.120.260">
    <property type="entry name" value="Galactose-binding domain-like"/>
    <property type="match status" value="1"/>
</dbReference>
<dbReference type="Proteomes" id="UP000494163">
    <property type="component" value="Chromosome 2L"/>
</dbReference>
<dbReference type="PANTHER" id="PTHR12911">
    <property type="entry name" value="SAD1/UNC-84-LIKE PROTEIN-RELATED"/>
    <property type="match status" value="1"/>
</dbReference>
<dbReference type="PANTHER" id="PTHR12911:SF8">
    <property type="entry name" value="KLAROID PROTEIN-RELATED"/>
    <property type="match status" value="1"/>
</dbReference>
<name>A0A0M4ENZ9_DROBS</name>
<dbReference type="OrthoDB" id="342281at2759"/>
<dbReference type="EMBL" id="CP012523">
    <property type="protein sequence ID" value="ALC38487.1"/>
    <property type="molecule type" value="Genomic_DNA"/>
</dbReference>
<feature type="domain" description="SUN" evidence="5">
    <location>
        <begin position="114"/>
        <end position="277"/>
    </location>
</feature>
<organism evidence="6 7">
    <name type="scientific">Drosophila busckii</name>
    <name type="common">Fruit fly</name>
    <dbReference type="NCBI Taxonomy" id="30019"/>
    <lineage>
        <taxon>Eukaryota</taxon>
        <taxon>Metazoa</taxon>
        <taxon>Ecdysozoa</taxon>
        <taxon>Arthropoda</taxon>
        <taxon>Hexapoda</taxon>
        <taxon>Insecta</taxon>
        <taxon>Pterygota</taxon>
        <taxon>Neoptera</taxon>
        <taxon>Endopterygota</taxon>
        <taxon>Diptera</taxon>
        <taxon>Brachycera</taxon>
        <taxon>Muscomorpha</taxon>
        <taxon>Ephydroidea</taxon>
        <taxon>Drosophilidae</taxon>
        <taxon>Drosophila</taxon>
    </lineage>
</organism>
<accession>A0A0M4ENZ9</accession>
<gene>
    <name evidence="6" type="ORF">Dbus_chr2Lg572</name>
</gene>
<keyword evidence="7" id="KW-1185">Reference proteome</keyword>
<dbReference type="InterPro" id="IPR045119">
    <property type="entry name" value="SUN1-5"/>
</dbReference>
<dbReference type="SMR" id="A0A0M4ENZ9"/>
<evidence type="ECO:0000259" key="5">
    <source>
        <dbReference type="PROSITE" id="PS51469"/>
    </source>
</evidence>
<dbReference type="Pfam" id="PF07738">
    <property type="entry name" value="Sad1_UNC"/>
    <property type="match status" value="1"/>
</dbReference>
<dbReference type="PROSITE" id="PS51469">
    <property type="entry name" value="SUN"/>
    <property type="match status" value="1"/>
</dbReference>
<evidence type="ECO:0000256" key="1">
    <source>
        <dbReference type="ARBA" id="ARBA00004370"/>
    </source>
</evidence>
<proteinExistence type="predicted"/>
<evidence type="ECO:0000256" key="3">
    <source>
        <dbReference type="ARBA" id="ARBA00022989"/>
    </source>
</evidence>
<evidence type="ECO:0000256" key="2">
    <source>
        <dbReference type="ARBA" id="ARBA00022692"/>
    </source>
</evidence>
<dbReference type="STRING" id="30019.A0A0M4ENZ9"/>
<keyword evidence="2" id="KW-0812">Transmembrane</keyword>
<dbReference type="GO" id="GO:0043495">
    <property type="term" value="F:protein-membrane adaptor activity"/>
    <property type="evidence" value="ECO:0007669"/>
    <property type="project" value="TreeGrafter"/>
</dbReference>
<dbReference type="OMA" id="YPPRINY"/>
<dbReference type="InterPro" id="IPR012919">
    <property type="entry name" value="SUN_dom"/>
</dbReference>
<dbReference type="GO" id="GO:0034993">
    <property type="term" value="C:meiotic nuclear membrane microtubule tethering complex"/>
    <property type="evidence" value="ECO:0007669"/>
    <property type="project" value="TreeGrafter"/>
</dbReference>
<evidence type="ECO:0000256" key="4">
    <source>
        <dbReference type="ARBA" id="ARBA00023136"/>
    </source>
</evidence>
<reference evidence="6 7" key="1">
    <citation type="submission" date="2015-08" db="EMBL/GenBank/DDBJ databases">
        <title>Ancestral chromatin configuration constrains chromatin evolution on differentiating sex chromosomes in Drosophila.</title>
        <authorList>
            <person name="Zhou Q."/>
            <person name="Bachtrog D."/>
        </authorList>
    </citation>
    <scope>NUCLEOTIDE SEQUENCE [LARGE SCALE GENOMIC DNA]</scope>
    <source>
        <tissue evidence="6">Whole larvae</tissue>
    </source>
</reference>
<dbReference type="AlphaFoldDB" id="A0A0M4ENZ9"/>
<keyword evidence="3" id="KW-1133">Transmembrane helix</keyword>
<comment type="subcellular location">
    <subcellularLocation>
        <location evidence="1">Membrane</location>
    </subcellularLocation>
</comment>
<protein>
    <submittedName>
        <fullName evidence="6">Spag4</fullName>
    </submittedName>
</protein>
<evidence type="ECO:0000313" key="6">
    <source>
        <dbReference type="EMBL" id="ALC38487.1"/>
    </source>
</evidence>
<evidence type="ECO:0000313" key="7">
    <source>
        <dbReference type="Proteomes" id="UP000494163"/>
    </source>
</evidence>
<keyword evidence="4" id="KW-0472">Membrane</keyword>
<sequence>MRNRNTLETVSRLREEVVCLSLSQRQQQIQSGKPPSNLNCIAGDPQAATAQLSCGKCDSRELNAVVESTVKRKISGLMDEVYNIKKKIMGAECNFKPSQPCGNKDTALLPRGRVNYASEQLGARIIRATADPIGGTNIIKKLLGLDFSVNPPINMLRQSLSPGSCFGFNGCKATVSLRLSNVIVVEEIRLTHIAKEMTPNVCVDSAPKNFEVYGKALDSDKQELLGSWTYDNDSKKRSQSYIVNCKCLFQNLVIIFSSNHGATSTCIYHFEVFGRLS</sequence>